<dbReference type="Pfam" id="PF00561">
    <property type="entry name" value="Abhydrolase_1"/>
    <property type="match status" value="1"/>
</dbReference>
<dbReference type="HOGENOM" id="CLU_020336_39_0_1"/>
<dbReference type="GO" id="GO:0046464">
    <property type="term" value="P:acylglycerol catabolic process"/>
    <property type="evidence" value="ECO:0007669"/>
    <property type="project" value="TreeGrafter"/>
</dbReference>
<organism evidence="2 3">
    <name type="scientific">Beauveria bassiana D1-5</name>
    <dbReference type="NCBI Taxonomy" id="1245745"/>
    <lineage>
        <taxon>Eukaryota</taxon>
        <taxon>Fungi</taxon>
        <taxon>Dikarya</taxon>
        <taxon>Ascomycota</taxon>
        <taxon>Pezizomycotina</taxon>
        <taxon>Sordariomycetes</taxon>
        <taxon>Hypocreomycetidae</taxon>
        <taxon>Hypocreales</taxon>
        <taxon>Cordycipitaceae</taxon>
        <taxon>Beauveria</taxon>
    </lineage>
</organism>
<dbReference type="InterPro" id="IPR050266">
    <property type="entry name" value="AB_hydrolase_sf"/>
</dbReference>
<comment type="caution">
    <text evidence="2">The sequence shown here is derived from an EMBL/GenBank/DDBJ whole genome shotgun (WGS) entry which is preliminary data.</text>
</comment>
<dbReference type="GO" id="GO:0047372">
    <property type="term" value="F:monoacylglycerol lipase activity"/>
    <property type="evidence" value="ECO:0007669"/>
    <property type="project" value="TreeGrafter"/>
</dbReference>
<evidence type="ECO:0000313" key="3">
    <source>
        <dbReference type="Proteomes" id="UP000030106"/>
    </source>
</evidence>
<dbReference type="GO" id="GO:0016020">
    <property type="term" value="C:membrane"/>
    <property type="evidence" value="ECO:0007669"/>
    <property type="project" value="TreeGrafter"/>
</dbReference>
<dbReference type="EMBL" id="ANFO01000046">
    <property type="protein sequence ID" value="KGQ13300.1"/>
    <property type="molecule type" value="Genomic_DNA"/>
</dbReference>
<dbReference type="InterPro" id="IPR029058">
    <property type="entry name" value="AB_hydrolase_fold"/>
</dbReference>
<dbReference type="PANTHER" id="PTHR43798">
    <property type="entry name" value="MONOACYLGLYCEROL LIPASE"/>
    <property type="match status" value="1"/>
</dbReference>
<dbReference type="STRING" id="1245745.A0A0A2W4E0"/>
<accession>A0A0A2W4E0</accession>
<dbReference type="SUPFAM" id="SSF53474">
    <property type="entry name" value="alpha/beta-Hydrolases"/>
    <property type="match status" value="1"/>
</dbReference>
<protein>
    <submittedName>
        <fullName evidence="2">Putative esterase ytxM</fullName>
    </submittedName>
</protein>
<dbReference type="Gene3D" id="3.40.50.1820">
    <property type="entry name" value="alpha/beta hydrolase"/>
    <property type="match status" value="1"/>
</dbReference>
<name>A0A0A2W4E0_BEABA</name>
<dbReference type="AlphaFoldDB" id="A0A0A2W4E0"/>
<proteinExistence type="predicted"/>
<dbReference type="Proteomes" id="UP000030106">
    <property type="component" value="Unassembled WGS sequence"/>
</dbReference>
<reference evidence="2 3" key="1">
    <citation type="submission" date="2012-10" db="EMBL/GenBank/DDBJ databases">
        <title>Genome sequencing and analysis of entomopathogenic fungi Beauveria bassiana D1-5.</title>
        <authorList>
            <person name="Li Q."/>
            <person name="Wang L."/>
            <person name="Zhang Z."/>
            <person name="Wang Q."/>
            <person name="Ren J."/>
            <person name="Wang M."/>
            <person name="Xu W."/>
            <person name="Wang J."/>
            <person name="Lu Y."/>
            <person name="Du Q."/>
            <person name="Sun Z."/>
        </authorList>
    </citation>
    <scope>NUCLEOTIDE SEQUENCE [LARGE SCALE GENOMIC DNA]</scope>
    <source>
        <strain evidence="2 3">D1-5</strain>
    </source>
</reference>
<feature type="domain" description="AB hydrolase-1" evidence="1">
    <location>
        <begin position="26"/>
        <end position="126"/>
    </location>
</feature>
<dbReference type="PANTHER" id="PTHR43798:SF33">
    <property type="entry name" value="HYDROLASE, PUTATIVE (AFU_ORTHOLOGUE AFUA_2G14860)-RELATED"/>
    <property type="match status" value="1"/>
</dbReference>
<gene>
    <name evidence="2" type="ORF">BBAD15_g955</name>
</gene>
<evidence type="ECO:0000313" key="2">
    <source>
        <dbReference type="EMBL" id="KGQ13300.1"/>
    </source>
</evidence>
<dbReference type="PRINTS" id="PR00111">
    <property type="entry name" value="ABHYDROLASE"/>
</dbReference>
<evidence type="ECO:0000259" key="1">
    <source>
        <dbReference type="Pfam" id="PF00561"/>
    </source>
</evidence>
<dbReference type="InterPro" id="IPR000073">
    <property type="entry name" value="AB_hydrolase_1"/>
</dbReference>
<sequence length="254" mass="27498">MLMQNFFSATAQCRVRYLDLPGGGVPLLFIHGLGCASSYEYPRVVSDPAWSSRRSILIDLPGSGYSDRPQDYCYSTREQAKVVAELVEHLGLHRFFLYGHSMGGSIAIEVAAAMPGKIAGLMVSEPNFRSGGGMYSRMIAAQTEDEFVTHGFQKAIAANEANPWSGSLQSTEPTAAWRAAGSLVQGIDPDWYQLFAQLKIPKTLIFGELSLPDEDFTAFQQAGVATAIVPSAGHSMSWDNPAGLARVLAEQCRA</sequence>